<accession>F9RM98</accession>
<sequence>MKLVITSLFILTLSGCKTSSSEPIPSTPTDTSELTQTLKQQPTIDGQFQVLYDRFDHTLDRSESLTGPDENNDGIRDDIENLINLLQVTEPVRNAIKQNARYFQKNLYHDWGDDSDENVVKAWRMGDEYEKVLACKNYAGISARDSGNIAKTLTALTYNTKARTMTYLSYNRLQDGALSVALQAEAQYCE</sequence>
<dbReference type="Proteomes" id="UP000004349">
    <property type="component" value="Unassembled WGS sequence"/>
</dbReference>
<dbReference type="PROSITE" id="PS51257">
    <property type="entry name" value="PROKAR_LIPOPROTEIN"/>
    <property type="match status" value="1"/>
</dbReference>
<evidence type="ECO:0008006" key="3">
    <source>
        <dbReference type="Google" id="ProtNLM"/>
    </source>
</evidence>
<reference evidence="1 2" key="1">
    <citation type="journal article" date="2012" name="Int. J. Syst. Evol. Microbiol.">
        <title>Vibrio caribbeanicus sp. nov., isolated from the marine sponge Scleritoderma cyanea.</title>
        <authorList>
            <person name="Hoffmann M."/>
            <person name="Monday S.R."/>
            <person name="Allard M.W."/>
            <person name="Strain E.A."/>
            <person name="Whittaker P."/>
            <person name="Naum M."/>
            <person name="McCarthy P.J."/>
            <person name="Lopez J.V."/>
            <person name="Fischer M."/>
            <person name="Brown E.W."/>
        </authorList>
    </citation>
    <scope>NUCLEOTIDE SEQUENCE [LARGE SCALE GENOMIC DNA]</scope>
    <source>
        <strain evidence="1 2">LMG 19158</strain>
    </source>
</reference>
<protein>
    <recommendedName>
        <fullName evidence="3">Chromosome segregation ATPase</fullName>
    </recommendedName>
</protein>
<evidence type="ECO:0000313" key="1">
    <source>
        <dbReference type="EMBL" id="EGU38517.1"/>
    </source>
</evidence>
<organism evidence="1 2">
    <name type="scientific">Vibrio scophthalmi LMG 19158</name>
    <dbReference type="NCBI Taxonomy" id="870967"/>
    <lineage>
        <taxon>Bacteria</taxon>
        <taxon>Pseudomonadati</taxon>
        <taxon>Pseudomonadota</taxon>
        <taxon>Gammaproteobacteria</taxon>
        <taxon>Vibrionales</taxon>
        <taxon>Vibrionaceae</taxon>
        <taxon>Vibrio</taxon>
    </lineage>
</organism>
<dbReference type="eggNOG" id="ENOG5033CKJ">
    <property type="taxonomic scope" value="Bacteria"/>
</dbReference>
<proteinExistence type="predicted"/>
<dbReference type="EMBL" id="AFWE01000080">
    <property type="protein sequence ID" value="EGU38517.1"/>
    <property type="molecule type" value="Genomic_DNA"/>
</dbReference>
<dbReference type="RefSeq" id="WP_005594580.1">
    <property type="nucleotide sequence ID" value="NZ_AFWE01000080.1"/>
</dbReference>
<gene>
    <name evidence="1" type="ORF">VIS19158_07515</name>
</gene>
<name>F9RM98_9VIBR</name>
<comment type="caution">
    <text evidence="1">The sequence shown here is derived from an EMBL/GenBank/DDBJ whole genome shotgun (WGS) entry which is preliminary data.</text>
</comment>
<evidence type="ECO:0000313" key="2">
    <source>
        <dbReference type="Proteomes" id="UP000004349"/>
    </source>
</evidence>
<dbReference type="AlphaFoldDB" id="F9RM98"/>